<accession>A0ABW7JTK7</accession>
<dbReference type="EMBL" id="JBIMSO010000070">
    <property type="protein sequence ID" value="MFH5211158.1"/>
    <property type="molecule type" value="Genomic_DNA"/>
</dbReference>
<feature type="transmembrane region" description="Helical" evidence="2">
    <location>
        <begin position="81"/>
        <end position="102"/>
    </location>
</feature>
<dbReference type="RefSeq" id="WP_395117397.1">
    <property type="nucleotide sequence ID" value="NZ_JBIMSO010000070.1"/>
</dbReference>
<feature type="transmembrane region" description="Helical" evidence="2">
    <location>
        <begin position="285"/>
        <end position="309"/>
    </location>
</feature>
<feature type="transmembrane region" description="Helical" evidence="2">
    <location>
        <begin position="19"/>
        <end position="37"/>
    </location>
</feature>
<keyword evidence="2" id="KW-1133">Transmembrane helix</keyword>
<evidence type="ECO:0000313" key="4">
    <source>
        <dbReference type="Proteomes" id="UP001609175"/>
    </source>
</evidence>
<feature type="compositionally biased region" description="Basic and acidic residues" evidence="1">
    <location>
        <begin position="332"/>
        <end position="349"/>
    </location>
</feature>
<evidence type="ECO:0000313" key="3">
    <source>
        <dbReference type="EMBL" id="MFH5211158.1"/>
    </source>
</evidence>
<name>A0ABW7JTK7_9NOCA</name>
<protein>
    <submittedName>
        <fullName evidence="3">Uncharacterized protein</fullName>
    </submittedName>
</protein>
<feature type="region of interest" description="Disordered" evidence="1">
    <location>
        <begin position="311"/>
        <end position="349"/>
    </location>
</feature>
<sequence>MNLRGTVGHALLAHRPLQFAAFGSLAIAGIALIGVFLDPRELVNAPIWLKSFKFGISIAIYTTTLAVLLPHVTRARRTARGLCTIIAAGIFLELALITFQIVRGTLSHFNFQTVFDTAVTASMGIIIVIVWLSNIVLAVFVLASRGGDQALRIAVGWGLVIGLVGMGLAFTMTAEEAGLIENPTETIMGAHSVGIADGGPGLPITGWSTVAGDLRVPHFVGLHAMQVVPLIAFAIAWLSRRSPAIVSEGARVPLSHIAGVAYSGLVVLSFWQAARGQSIVQPDAMTLSAAGALVAGTTIAAIVTLVLGARRRPPPSSDRSLAASPAPAHSQAEARHPRRTDTARGPEKE</sequence>
<gene>
    <name evidence="3" type="ORF">ACHIPZ_23550</name>
</gene>
<evidence type="ECO:0000256" key="1">
    <source>
        <dbReference type="SAM" id="MobiDB-lite"/>
    </source>
</evidence>
<feature type="transmembrane region" description="Helical" evidence="2">
    <location>
        <begin position="52"/>
        <end position="69"/>
    </location>
</feature>
<feature type="compositionally biased region" description="Low complexity" evidence="1">
    <location>
        <begin position="317"/>
        <end position="328"/>
    </location>
</feature>
<comment type="caution">
    <text evidence="3">The sequence shown here is derived from an EMBL/GenBank/DDBJ whole genome shotgun (WGS) entry which is preliminary data.</text>
</comment>
<reference evidence="3 4" key="1">
    <citation type="submission" date="2024-10" db="EMBL/GenBank/DDBJ databases">
        <authorList>
            <person name="Riesco R."/>
        </authorList>
    </citation>
    <scope>NUCLEOTIDE SEQUENCE [LARGE SCALE GENOMIC DNA]</scope>
    <source>
        <strain evidence="3 4">NCIMB 15449</strain>
    </source>
</reference>
<keyword evidence="2" id="KW-0812">Transmembrane</keyword>
<feature type="transmembrane region" description="Helical" evidence="2">
    <location>
        <begin position="150"/>
        <end position="170"/>
    </location>
</feature>
<feature type="transmembrane region" description="Helical" evidence="2">
    <location>
        <begin position="250"/>
        <end position="273"/>
    </location>
</feature>
<dbReference type="Proteomes" id="UP001609175">
    <property type="component" value="Unassembled WGS sequence"/>
</dbReference>
<proteinExistence type="predicted"/>
<keyword evidence="2" id="KW-0472">Membrane</keyword>
<evidence type="ECO:0000256" key="2">
    <source>
        <dbReference type="SAM" id="Phobius"/>
    </source>
</evidence>
<organism evidence="3 4">
    <name type="scientific">Antrihabitans spumae</name>
    <dbReference type="NCBI Taxonomy" id="3373370"/>
    <lineage>
        <taxon>Bacteria</taxon>
        <taxon>Bacillati</taxon>
        <taxon>Actinomycetota</taxon>
        <taxon>Actinomycetes</taxon>
        <taxon>Mycobacteriales</taxon>
        <taxon>Nocardiaceae</taxon>
        <taxon>Antrihabitans</taxon>
    </lineage>
</organism>
<feature type="transmembrane region" description="Helical" evidence="2">
    <location>
        <begin position="122"/>
        <end position="143"/>
    </location>
</feature>
<feature type="transmembrane region" description="Helical" evidence="2">
    <location>
        <begin position="219"/>
        <end position="238"/>
    </location>
</feature>